<feature type="transmembrane region" description="Helical" evidence="2">
    <location>
        <begin position="189"/>
        <end position="209"/>
    </location>
</feature>
<dbReference type="RefSeq" id="WP_005043979.1">
    <property type="nucleotide sequence ID" value="NZ_AOME01000069.1"/>
</dbReference>
<feature type="transmembrane region" description="Helical" evidence="2">
    <location>
        <begin position="32"/>
        <end position="52"/>
    </location>
</feature>
<feature type="transmembrane region" description="Helical" evidence="2">
    <location>
        <begin position="531"/>
        <end position="548"/>
    </location>
</feature>
<organism evidence="3 4">
    <name type="scientific">Halococcus salifodinae DSM 8989</name>
    <dbReference type="NCBI Taxonomy" id="1227456"/>
    <lineage>
        <taxon>Archaea</taxon>
        <taxon>Methanobacteriati</taxon>
        <taxon>Methanobacteriota</taxon>
        <taxon>Stenosarchaea group</taxon>
        <taxon>Halobacteria</taxon>
        <taxon>Halobacteriales</taxon>
        <taxon>Halococcaceae</taxon>
        <taxon>Halococcus</taxon>
    </lineage>
</organism>
<comment type="caution">
    <text evidence="3">The sequence shown here is derived from an EMBL/GenBank/DDBJ whole genome shotgun (WGS) entry which is preliminary data.</text>
</comment>
<evidence type="ECO:0000256" key="2">
    <source>
        <dbReference type="SAM" id="Phobius"/>
    </source>
</evidence>
<keyword evidence="2" id="KW-0812">Transmembrane</keyword>
<proteinExistence type="predicted"/>
<feature type="region of interest" description="Disordered" evidence="1">
    <location>
        <begin position="283"/>
        <end position="310"/>
    </location>
</feature>
<evidence type="ECO:0000313" key="4">
    <source>
        <dbReference type="Proteomes" id="UP000011625"/>
    </source>
</evidence>
<feature type="transmembrane region" description="Helical" evidence="2">
    <location>
        <begin position="500"/>
        <end position="524"/>
    </location>
</feature>
<dbReference type="EMBL" id="AOME01000069">
    <property type="protein sequence ID" value="EMA51066.1"/>
    <property type="molecule type" value="Genomic_DNA"/>
</dbReference>
<evidence type="ECO:0000256" key="1">
    <source>
        <dbReference type="SAM" id="MobiDB-lite"/>
    </source>
</evidence>
<feature type="transmembrane region" description="Helical" evidence="2">
    <location>
        <begin position="579"/>
        <end position="597"/>
    </location>
</feature>
<dbReference type="Proteomes" id="UP000011625">
    <property type="component" value="Unassembled WGS sequence"/>
</dbReference>
<gene>
    <name evidence="3" type="ORF">C450_13065</name>
</gene>
<feature type="transmembrane region" description="Helical" evidence="2">
    <location>
        <begin position="123"/>
        <end position="142"/>
    </location>
</feature>
<feature type="transmembrane region" description="Helical" evidence="2">
    <location>
        <begin position="423"/>
        <end position="445"/>
    </location>
</feature>
<feature type="transmembrane region" description="Helical" evidence="2">
    <location>
        <begin position="355"/>
        <end position="372"/>
    </location>
</feature>
<dbReference type="OrthoDB" id="293659at2157"/>
<keyword evidence="2" id="KW-1133">Transmembrane helix</keyword>
<feature type="transmembrane region" description="Helical" evidence="2">
    <location>
        <begin position="154"/>
        <end position="177"/>
    </location>
</feature>
<dbReference type="AlphaFoldDB" id="M0MZP5"/>
<dbReference type="STRING" id="1227456.C450_13065"/>
<name>M0MZP5_9EURY</name>
<keyword evidence="4" id="KW-1185">Reference proteome</keyword>
<dbReference type="PATRIC" id="fig|1227456.3.peg.2642"/>
<protein>
    <submittedName>
        <fullName evidence="3">Uncharacterized protein</fullName>
    </submittedName>
</protein>
<evidence type="ECO:0000313" key="3">
    <source>
        <dbReference type="EMBL" id="EMA51066.1"/>
    </source>
</evidence>
<feature type="transmembrane region" description="Helical" evidence="2">
    <location>
        <begin position="457"/>
        <end position="480"/>
    </location>
</feature>
<feature type="compositionally biased region" description="Low complexity" evidence="1">
    <location>
        <begin position="286"/>
        <end position="296"/>
    </location>
</feature>
<reference evidence="3 4" key="1">
    <citation type="journal article" date="2014" name="PLoS Genet.">
        <title>Phylogenetically driven sequencing of extremely halophilic archaea reveals strategies for static and dynamic osmo-response.</title>
        <authorList>
            <person name="Becker E.A."/>
            <person name="Seitzer P.M."/>
            <person name="Tritt A."/>
            <person name="Larsen D."/>
            <person name="Krusor M."/>
            <person name="Yao A.I."/>
            <person name="Wu D."/>
            <person name="Madern D."/>
            <person name="Eisen J.A."/>
            <person name="Darling A.E."/>
            <person name="Facciotti M.T."/>
        </authorList>
    </citation>
    <scope>NUCLEOTIDE SEQUENCE [LARGE SCALE GENOMIC DNA]</scope>
    <source>
        <strain evidence="3 4">DSM 8989</strain>
    </source>
</reference>
<accession>M0MZP5</accession>
<keyword evidence="2" id="KW-0472">Membrane</keyword>
<sequence>MSEAGWLRHGLSIGLVEFRRTTRGMRRNKGRLALLVFGVGFWTVSIAGLAILFTAPLRSLDAPIALPAAARGGAALAWLFGVYIVGQRVLSQYSHVDSEAGMLTTVSARSVATGLVIAELLRAASYLLAPLLVVTGLVVYIFGTPLGVATIPLAAGLFALTATIVGSAIGYAGALLVARSRFVARYKTIIGVAIVTVIFGGYAAVVFFGADELGIGPALFAWLPVGWYVDLAAIGSPLAFSTGHVTGVIVATLAVLGVGGWAIERLTTALWFADPVEPTRDEDATDAAAAASPATRTDADSRTAARTDTGLTGGNGALTAALGRFGAVIPTRTSRPTRRVAAKALVRTWRNPSRLTILLTPVVIAVVSVFNATQFGAAFAVAPVAIVLLLPWLAGATFGLNPFGDEGAVLPATLTGGISGRAFVRGLALPGLVAGLPLTVALTLAAGWFSPYSPFEVAGLAALGGVLVAAVVGLAPVIGMRIPRFSTFSVRGSRDVVPPSITAGIVYTIVLLGPGVVAAVALVVPALLRGFLAALGSGVIPFVLRWLGDRGVPLVTGPAPWFEGLGPVIRGLATIEVRAGGYALPLFLLVVGGLLGYRAAARRFDTYEIT</sequence>
<feature type="transmembrane region" description="Helical" evidence="2">
    <location>
        <begin position="64"/>
        <end position="85"/>
    </location>
</feature>
<feature type="transmembrane region" description="Helical" evidence="2">
    <location>
        <begin position="245"/>
        <end position="263"/>
    </location>
</feature>
<feature type="transmembrane region" description="Helical" evidence="2">
    <location>
        <begin position="379"/>
        <end position="403"/>
    </location>
</feature>